<dbReference type="PROSITE" id="PS51257">
    <property type="entry name" value="PROKAR_LIPOPROTEIN"/>
    <property type="match status" value="1"/>
</dbReference>
<evidence type="ECO:0000256" key="4">
    <source>
        <dbReference type="ARBA" id="ARBA00022764"/>
    </source>
</evidence>
<comment type="subcellular location">
    <subcellularLocation>
        <location evidence="1">Periplasm</location>
    </subcellularLocation>
</comment>
<gene>
    <name evidence="6" type="ORF">H1V43_31600</name>
</gene>
<dbReference type="AlphaFoldDB" id="A0A7W2D708"/>
<sequence>MSRSPVPFSRRQIISRAFWAAGGALAAPALLTACGSESATGGSSKPGSKSAPADVDAKWPRIRSRQVVVSGFGGETYEIRQKECFDPYSEVAGARVVQAAWDYGKFLSMLESSSPEWDLIDFDGYSVAGLIASGKAPGKLADWVRRCDLVPKAYQDYCAGGYAWSQVLGWSTKLDSAPTSWADFFDTKKFPGKRAFPKSLYMGVFELALLADGVPKDKIYPLDFERAIAKLNELKPHMVFYDTYAQGQQYMAQGSTSMIATSSARMIQLKNDGKPVDFTFQDAMLYPWSSFTMPQKPQHADAANALLDYMSTPEQQALMSKKIYLGPVVSKALDLLSDKELALTPSAPDNVAKQLSVDVEYLGKTDAEYVEKFTNWVGA</sequence>
<comment type="caution">
    <text evidence="6">The sequence shown here is derived from an EMBL/GenBank/DDBJ whole genome shotgun (WGS) entry which is preliminary data.</text>
</comment>
<dbReference type="GO" id="GO:0030975">
    <property type="term" value="F:thiamine binding"/>
    <property type="evidence" value="ECO:0007669"/>
    <property type="project" value="TreeGrafter"/>
</dbReference>
<feature type="chain" id="PRO_5030736484" evidence="5">
    <location>
        <begin position="27"/>
        <end position="379"/>
    </location>
</feature>
<evidence type="ECO:0000256" key="5">
    <source>
        <dbReference type="SAM" id="SignalP"/>
    </source>
</evidence>
<dbReference type="PANTHER" id="PTHR30006:SF3">
    <property type="entry name" value="THIAMINE-BINDING PERIPLASMIC PROTEIN"/>
    <property type="match status" value="1"/>
</dbReference>
<dbReference type="Proteomes" id="UP000586976">
    <property type="component" value="Unassembled WGS sequence"/>
</dbReference>
<evidence type="ECO:0000256" key="2">
    <source>
        <dbReference type="ARBA" id="ARBA00022448"/>
    </source>
</evidence>
<proteinExistence type="predicted"/>
<dbReference type="EMBL" id="JACEQY010000047">
    <property type="protein sequence ID" value="MBA4865809.1"/>
    <property type="molecule type" value="Genomic_DNA"/>
</dbReference>
<dbReference type="RefSeq" id="WP_181867258.1">
    <property type="nucleotide sequence ID" value="NZ_JACEQY010000047.1"/>
</dbReference>
<dbReference type="Gene3D" id="3.40.190.10">
    <property type="entry name" value="Periplasmic binding protein-like II"/>
    <property type="match status" value="2"/>
</dbReference>
<dbReference type="GO" id="GO:0030976">
    <property type="term" value="F:thiamine pyrophosphate binding"/>
    <property type="evidence" value="ECO:0007669"/>
    <property type="project" value="TreeGrafter"/>
</dbReference>
<organism evidence="6 7">
    <name type="scientific">Streptomyces himalayensis subsp. aureolus</name>
    <dbReference type="NCBI Taxonomy" id="2758039"/>
    <lineage>
        <taxon>Bacteria</taxon>
        <taxon>Bacillati</taxon>
        <taxon>Actinomycetota</taxon>
        <taxon>Actinomycetes</taxon>
        <taxon>Kitasatosporales</taxon>
        <taxon>Streptomycetaceae</taxon>
        <taxon>Streptomyces</taxon>
        <taxon>Streptomyces himalayensis</taxon>
    </lineage>
</organism>
<dbReference type="GO" id="GO:0030288">
    <property type="term" value="C:outer membrane-bounded periplasmic space"/>
    <property type="evidence" value="ECO:0007669"/>
    <property type="project" value="TreeGrafter"/>
</dbReference>
<dbReference type="GO" id="GO:0015888">
    <property type="term" value="P:thiamine transport"/>
    <property type="evidence" value="ECO:0007669"/>
    <property type="project" value="TreeGrafter"/>
</dbReference>
<reference evidence="6 7" key="1">
    <citation type="submission" date="2020-07" db="EMBL/GenBank/DDBJ databases">
        <title>Streptomyces isolated from Indian soil.</title>
        <authorList>
            <person name="Mandal S."/>
            <person name="Maiti P.K."/>
        </authorList>
    </citation>
    <scope>NUCLEOTIDE SEQUENCE [LARGE SCALE GENOMIC DNA]</scope>
    <source>
        <strain evidence="6 7">PSKA54</strain>
    </source>
</reference>
<dbReference type="PANTHER" id="PTHR30006">
    <property type="entry name" value="THIAMINE-BINDING PERIPLASMIC PROTEIN-RELATED"/>
    <property type="match status" value="1"/>
</dbReference>
<dbReference type="Pfam" id="PF13416">
    <property type="entry name" value="SBP_bac_8"/>
    <property type="match status" value="1"/>
</dbReference>
<evidence type="ECO:0000256" key="1">
    <source>
        <dbReference type="ARBA" id="ARBA00004418"/>
    </source>
</evidence>
<dbReference type="SUPFAM" id="SSF53850">
    <property type="entry name" value="Periplasmic binding protein-like II"/>
    <property type="match status" value="1"/>
</dbReference>
<feature type="signal peptide" evidence="5">
    <location>
        <begin position="1"/>
        <end position="26"/>
    </location>
</feature>
<dbReference type="PROSITE" id="PS51318">
    <property type="entry name" value="TAT"/>
    <property type="match status" value="1"/>
</dbReference>
<keyword evidence="4" id="KW-0574">Periplasm</keyword>
<accession>A0A7W2D708</accession>
<evidence type="ECO:0000313" key="7">
    <source>
        <dbReference type="Proteomes" id="UP000586976"/>
    </source>
</evidence>
<keyword evidence="7" id="KW-1185">Reference proteome</keyword>
<dbReference type="InterPro" id="IPR006311">
    <property type="entry name" value="TAT_signal"/>
</dbReference>
<evidence type="ECO:0000256" key="3">
    <source>
        <dbReference type="ARBA" id="ARBA00022729"/>
    </source>
</evidence>
<evidence type="ECO:0000313" key="6">
    <source>
        <dbReference type="EMBL" id="MBA4865809.1"/>
    </source>
</evidence>
<dbReference type="InterPro" id="IPR006059">
    <property type="entry name" value="SBP"/>
</dbReference>
<name>A0A7W2D708_9ACTN</name>
<keyword evidence="2" id="KW-0813">Transport</keyword>
<keyword evidence="3 5" id="KW-0732">Signal</keyword>
<protein>
    <submittedName>
        <fullName evidence="6">Extracellular solute-binding protein</fullName>
    </submittedName>
</protein>